<reference evidence="4" key="3">
    <citation type="submission" date="2025-09" db="UniProtKB">
        <authorList>
            <consortium name="Ensembl"/>
        </authorList>
    </citation>
    <scope>IDENTIFICATION</scope>
</reference>
<proteinExistence type="predicted"/>
<dbReference type="SMART" id="SM00409">
    <property type="entry name" value="IG"/>
    <property type="match status" value="1"/>
</dbReference>
<evidence type="ECO:0000256" key="2">
    <source>
        <dbReference type="ARBA" id="ARBA00023157"/>
    </source>
</evidence>
<dbReference type="Pfam" id="PF13895">
    <property type="entry name" value="Ig_2"/>
    <property type="match status" value="1"/>
</dbReference>
<dbReference type="SUPFAM" id="SSF48726">
    <property type="entry name" value="Immunoglobulin"/>
    <property type="match status" value="2"/>
</dbReference>
<evidence type="ECO:0000313" key="4">
    <source>
        <dbReference type="Ensembl" id="ENSCUSP00005017916.1"/>
    </source>
</evidence>
<dbReference type="PANTHER" id="PTHR11481:SF64">
    <property type="entry name" value="FC RECEPTOR-LIKE PROTEIN 4"/>
    <property type="match status" value="1"/>
</dbReference>
<evidence type="ECO:0000259" key="3">
    <source>
        <dbReference type="PROSITE" id="PS50835"/>
    </source>
</evidence>
<dbReference type="InterPro" id="IPR003599">
    <property type="entry name" value="Ig_sub"/>
</dbReference>
<reference evidence="4" key="2">
    <citation type="submission" date="2025-08" db="UniProtKB">
        <authorList>
            <consortium name="Ensembl"/>
        </authorList>
    </citation>
    <scope>IDENTIFICATION</scope>
</reference>
<dbReference type="GO" id="GO:0009897">
    <property type="term" value="C:external side of plasma membrane"/>
    <property type="evidence" value="ECO:0007669"/>
    <property type="project" value="TreeGrafter"/>
</dbReference>
<sequence>PWELHVPPCWCPLSPAGAQTPQLLVEPPWTPAVLWDRVTLTCQGSGTTGATSWYKEPLLQWGSPGASQGIWDPADSPHVTGPSCPTERLVLQLPARALLEGDTVTLRCRGWQDGTVTGVRFYHGDKDLGGALCGTELSLSPLQLHHSGRYRCGGWVNSGPSPWWEMSAPVTVTVTVHGECGNGDGKPQHLPSFPPPVPRSLIPPFIPPWVTQTFPCPSQFPPSLS</sequence>
<evidence type="ECO:0000256" key="1">
    <source>
        <dbReference type="ARBA" id="ARBA00022729"/>
    </source>
</evidence>
<dbReference type="Ensembl" id="ENSCUST00005018591.1">
    <property type="protein sequence ID" value="ENSCUSP00005017916.1"/>
    <property type="gene ID" value="ENSCUSG00005011473.1"/>
</dbReference>
<keyword evidence="1" id="KW-0732">Signal</keyword>
<dbReference type="GO" id="GO:0004888">
    <property type="term" value="F:transmembrane signaling receptor activity"/>
    <property type="evidence" value="ECO:0007669"/>
    <property type="project" value="TreeGrafter"/>
</dbReference>
<keyword evidence="2" id="KW-1015">Disulfide bond</keyword>
<accession>A0A8C3USP8</accession>
<dbReference type="InterPro" id="IPR036179">
    <property type="entry name" value="Ig-like_dom_sf"/>
</dbReference>
<dbReference type="PANTHER" id="PTHR11481">
    <property type="entry name" value="IMMUNOGLOBULIN FC RECEPTOR"/>
    <property type="match status" value="1"/>
</dbReference>
<keyword evidence="5" id="KW-1185">Reference proteome</keyword>
<evidence type="ECO:0000313" key="5">
    <source>
        <dbReference type="Proteomes" id="UP000694563"/>
    </source>
</evidence>
<dbReference type="GO" id="GO:0007166">
    <property type="term" value="P:cell surface receptor signaling pathway"/>
    <property type="evidence" value="ECO:0007669"/>
    <property type="project" value="TreeGrafter"/>
</dbReference>
<reference evidence="4" key="1">
    <citation type="submission" date="2020-10" db="EMBL/GenBank/DDBJ databases">
        <title>Catharus ustulatus (Swainson's thrush) genome, bCatUst1, primary haplotype v2.</title>
        <authorList>
            <person name="Delmore K."/>
            <person name="Vafadar M."/>
            <person name="Formenti G."/>
            <person name="Chow W."/>
            <person name="Pelan S."/>
            <person name="Howe K."/>
            <person name="Rhie A."/>
            <person name="Mountcastle J."/>
            <person name="Haase B."/>
            <person name="Fedrigo O."/>
            <person name="Jarvis E.D."/>
        </authorList>
    </citation>
    <scope>NUCLEOTIDE SEQUENCE [LARGE SCALE GENOMIC DNA]</scope>
</reference>
<feature type="domain" description="Ig-like" evidence="3">
    <location>
        <begin position="21"/>
        <end position="152"/>
    </location>
</feature>
<protein>
    <recommendedName>
        <fullName evidence="3">Ig-like domain-containing protein</fullName>
    </recommendedName>
</protein>
<dbReference type="InterPro" id="IPR007110">
    <property type="entry name" value="Ig-like_dom"/>
</dbReference>
<dbReference type="InterPro" id="IPR050488">
    <property type="entry name" value="Ig_Fc_receptor"/>
</dbReference>
<organism evidence="4 5">
    <name type="scientific">Catharus ustulatus</name>
    <name type="common">Russet-backed thrush</name>
    <name type="synonym">Hylocichla ustulatus</name>
    <dbReference type="NCBI Taxonomy" id="91951"/>
    <lineage>
        <taxon>Eukaryota</taxon>
        <taxon>Metazoa</taxon>
        <taxon>Chordata</taxon>
        <taxon>Craniata</taxon>
        <taxon>Vertebrata</taxon>
        <taxon>Euteleostomi</taxon>
        <taxon>Archelosauria</taxon>
        <taxon>Archosauria</taxon>
        <taxon>Dinosauria</taxon>
        <taxon>Saurischia</taxon>
        <taxon>Theropoda</taxon>
        <taxon>Coelurosauria</taxon>
        <taxon>Aves</taxon>
        <taxon>Neognathae</taxon>
        <taxon>Neoaves</taxon>
        <taxon>Telluraves</taxon>
        <taxon>Australaves</taxon>
        <taxon>Passeriformes</taxon>
        <taxon>Turdidae</taxon>
        <taxon>Catharus</taxon>
    </lineage>
</organism>
<dbReference type="PROSITE" id="PS50835">
    <property type="entry name" value="IG_LIKE"/>
    <property type="match status" value="1"/>
</dbReference>
<dbReference type="AlphaFoldDB" id="A0A8C3USP8"/>
<dbReference type="InterPro" id="IPR013783">
    <property type="entry name" value="Ig-like_fold"/>
</dbReference>
<dbReference type="Proteomes" id="UP000694563">
    <property type="component" value="Chromosome 30"/>
</dbReference>
<name>A0A8C3USP8_CATUS</name>
<dbReference type="GO" id="GO:0006955">
    <property type="term" value="P:immune response"/>
    <property type="evidence" value="ECO:0007669"/>
    <property type="project" value="TreeGrafter"/>
</dbReference>
<dbReference type="Gene3D" id="2.60.40.10">
    <property type="entry name" value="Immunoglobulins"/>
    <property type="match status" value="1"/>
</dbReference>